<feature type="transmembrane region" description="Helical" evidence="6">
    <location>
        <begin position="310"/>
        <end position="329"/>
    </location>
</feature>
<dbReference type="RefSeq" id="XP_014172544.1">
    <property type="nucleotide sequence ID" value="XM_014317069.1"/>
</dbReference>
<dbReference type="eggNOG" id="KOG0255">
    <property type="taxonomic scope" value="Eukaryota"/>
</dbReference>
<dbReference type="OrthoDB" id="5296287at2759"/>
<feature type="compositionally biased region" description="Basic and acidic residues" evidence="5">
    <location>
        <begin position="33"/>
        <end position="46"/>
    </location>
</feature>
<dbReference type="InParanoid" id="F0XH71"/>
<gene>
    <name evidence="8" type="ORF">CMQ_2991</name>
</gene>
<accession>F0XH71</accession>
<dbReference type="InterPro" id="IPR020846">
    <property type="entry name" value="MFS_dom"/>
</dbReference>
<dbReference type="Gene3D" id="1.20.1250.20">
    <property type="entry name" value="MFS general substrate transporter like domains"/>
    <property type="match status" value="1"/>
</dbReference>
<dbReference type="Pfam" id="PF07690">
    <property type="entry name" value="MFS_1"/>
    <property type="match status" value="1"/>
</dbReference>
<dbReference type="CDD" id="cd17323">
    <property type="entry name" value="MFS_Tpo1_MDR_like"/>
    <property type="match status" value="1"/>
</dbReference>
<feature type="domain" description="Major facilitator superfamily (MFS) profile" evidence="7">
    <location>
        <begin position="186"/>
        <end position="620"/>
    </location>
</feature>
<evidence type="ECO:0000256" key="2">
    <source>
        <dbReference type="ARBA" id="ARBA00022692"/>
    </source>
</evidence>
<feature type="compositionally biased region" description="Acidic residues" evidence="5">
    <location>
        <begin position="59"/>
        <end position="70"/>
    </location>
</feature>
<dbReference type="Proteomes" id="UP000007796">
    <property type="component" value="Unassembled WGS sequence"/>
</dbReference>
<dbReference type="FunCoup" id="F0XH71">
    <property type="interactions" value="5"/>
</dbReference>
<evidence type="ECO:0000256" key="3">
    <source>
        <dbReference type="ARBA" id="ARBA00022989"/>
    </source>
</evidence>
<organism evidence="9">
    <name type="scientific">Grosmannia clavigera (strain kw1407 / UAMH 11150)</name>
    <name type="common">Blue stain fungus</name>
    <name type="synonym">Graphiocladiella clavigera</name>
    <dbReference type="NCBI Taxonomy" id="655863"/>
    <lineage>
        <taxon>Eukaryota</taxon>
        <taxon>Fungi</taxon>
        <taxon>Dikarya</taxon>
        <taxon>Ascomycota</taxon>
        <taxon>Pezizomycotina</taxon>
        <taxon>Sordariomycetes</taxon>
        <taxon>Sordariomycetidae</taxon>
        <taxon>Ophiostomatales</taxon>
        <taxon>Ophiostomataceae</taxon>
        <taxon>Leptographium</taxon>
    </lineage>
</organism>
<keyword evidence="3 6" id="KW-1133">Transmembrane helix</keyword>
<dbReference type="FunFam" id="1.20.1250.20:FF:000460">
    <property type="entry name" value="MFS multidrug transporter, putative"/>
    <property type="match status" value="1"/>
</dbReference>
<proteinExistence type="predicted"/>
<feature type="transmembrane region" description="Helical" evidence="6">
    <location>
        <begin position="498"/>
        <end position="517"/>
    </location>
</feature>
<feature type="compositionally biased region" description="Low complexity" evidence="5">
    <location>
        <begin position="12"/>
        <end position="32"/>
    </location>
</feature>
<feature type="transmembrane region" description="Helical" evidence="6">
    <location>
        <begin position="278"/>
        <end position="298"/>
    </location>
</feature>
<dbReference type="InterPro" id="IPR005829">
    <property type="entry name" value="Sugar_transporter_CS"/>
</dbReference>
<evidence type="ECO:0000256" key="4">
    <source>
        <dbReference type="ARBA" id="ARBA00023136"/>
    </source>
</evidence>
<feature type="transmembrane region" description="Helical" evidence="6">
    <location>
        <begin position="184"/>
        <end position="208"/>
    </location>
</feature>
<dbReference type="AlphaFoldDB" id="F0XH71"/>
<evidence type="ECO:0000313" key="9">
    <source>
        <dbReference type="Proteomes" id="UP000007796"/>
    </source>
</evidence>
<protein>
    <submittedName>
        <fullName evidence="8">Major facilitator superfamily transporter multidrug resistance</fullName>
    </submittedName>
</protein>
<dbReference type="PANTHER" id="PTHR23502:SF33">
    <property type="entry name" value="MAJOR FACILITATOR SUPERFAMILY (MFS) PROFILE DOMAIN-CONTAINING PROTEIN-RELATED"/>
    <property type="match status" value="1"/>
</dbReference>
<dbReference type="EMBL" id="GL629769">
    <property type="protein sequence ID" value="EFX03062.1"/>
    <property type="molecule type" value="Genomic_DNA"/>
</dbReference>
<feature type="transmembrane region" description="Helical" evidence="6">
    <location>
        <begin position="220"/>
        <end position="241"/>
    </location>
</feature>
<feature type="transmembrane region" description="Helical" evidence="6">
    <location>
        <begin position="341"/>
        <end position="360"/>
    </location>
</feature>
<dbReference type="PROSITE" id="PS00216">
    <property type="entry name" value="SUGAR_TRANSPORT_1"/>
    <property type="match status" value="1"/>
</dbReference>
<dbReference type="GO" id="GO:0022857">
    <property type="term" value="F:transmembrane transporter activity"/>
    <property type="evidence" value="ECO:0007669"/>
    <property type="project" value="InterPro"/>
</dbReference>
<dbReference type="InterPro" id="IPR011701">
    <property type="entry name" value="MFS"/>
</dbReference>
<dbReference type="STRING" id="655863.F0XH71"/>
<feature type="region of interest" description="Disordered" evidence="5">
    <location>
        <begin position="1"/>
        <end position="70"/>
    </location>
</feature>
<dbReference type="PANTHER" id="PTHR23502">
    <property type="entry name" value="MAJOR FACILITATOR SUPERFAMILY"/>
    <property type="match status" value="1"/>
</dbReference>
<dbReference type="GeneID" id="25976041"/>
<evidence type="ECO:0000313" key="8">
    <source>
        <dbReference type="EMBL" id="EFX03062.1"/>
    </source>
</evidence>
<keyword evidence="4 6" id="KW-0472">Membrane</keyword>
<feature type="transmembrane region" description="Helical" evidence="6">
    <location>
        <begin position="591"/>
        <end position="611"/>
    </location>
</feature>
<dbReference type="PROSITE" id="PS50850">
    <property type="entry name" value="MFS"/>
    <property type="match status" value="1"/>
</dbReference>
<keyword evidence="9" id="KW-1185">Reference proteome</keyword>
<evidence type="ECO:0000256" key="1">
    <source>
        <dbReference type="ARBA" id="ARBA00004141"/>
    </source>
</evidence>
<feature type="transmembrane region" description="Helical" evidence="6">
    <location>
        <begin position="457"/>
        <end position="477"/>
    </location>
</feature>
<sequence>MDEKGAYQSNGPASRPRTSSSSATELGGTQAKTQEKEEQPKTEPEPRLSGSSAKHEGQTESDNEDDDDIEAHDRDYSRRLARVKSQDHGTPDIDHDAGEAIALGHDLDMELAMAPDIESIRRIETRGSAKSKLSRLFTSTSKTSKKHGIRAELLPLMDLDRGIVGWESQDDPEMPLNFPPAKKWLLAGLLSAITFITPFASSILSPGISHVDLEFHNSNVLIASLMVSIYLLGYCLGPLLLAPLSEIYGRKIVLTSANVFFCCWQIGCARAPNIASLIVFRLLAGVGGAGCITLGGGLISDIFRVEDRGVAMGIWALGPLFGPTIGPLVGGFMAETIGWRWDFWVVLIAGAILTITIEILNKETSHPILIQRKVRRLKTELGRDDLRSCYETGEKSTAGQVLKSGLVRPIKMLFLSPMVFSLSLYIAFVYGVLYLLFTTIPTVFQETYGFNVGLTGLVYLSLGVGNLVGWLGITMYSDKTVIRLAKANNGVFVPEMRLATTIFFGFFLPITFFWYGWCAEKKVHWIATILSLIPFGFGIIGLFLPITTYLVDAYPMYAASAIAANTVLRSLVGALLPLAGPRMYSSLGLGWGNSLLGFLSIAMIPVPMLIYKYGKRLREMQTFKL</sequence>
<feature type="transmembrane region" description="Helical" evidence="6">
    <location>
        <begin position="413"/>
        <end position="437"/>
    </location>
</feature>
<reference evidence="8 9" key="1">
    <citation type="journal article" date="2011" name="Proc. Natl. Acad. Sci. U.S.A.">
        <title>Genome and transcriptome analyses of the mountain pine beetle-fungal symbiont Grosmannia clavigera, a lodgepole pine pathogen.</title>
        <authorList>
            <person name="DiGuistini S."/>
            <person name="Wang Y."/>
            <person name="Liao N.Y."/>
            <person name="Taylor G."/>
            <person name="Tanguay P."/>
            <person name="Feau N."/>
            <person name="Henrissat B."/>
            <person name="Chan S.K."/>
            <person name="Hesse-Orce U."/>
            <person name="Alamouti S.M."/>
            <person name="Tsui C.K.M."/>
            <person name="Docking R.T."/>
            <person name="Levasseur A."/>
            <person name="Haridas S."/>
            <person name="Robertson G."/>
            <person name="Birol I."/>
            <person name="Holt R.A."/>
            <person name="Marra M.A."/>
            <person name="Hamelin R.C."/>
            <person name="Hirst M."/>
            <person name="Jones S.J.M."/>
            <person name="Bohlmann J."/>
            <person name="Breuil C."/>
        </authorList>
    </citation>
    <scope>NUCLEOTIDE SEQUENCE [LARGE SCALE GENOMIC DNA]</scope>
    <source>
        <strain evidence="9">kw1407 / UAMH 11150</strain>
    </source>
</reference>
<dbReference type="GO" id="GO:0016020">
    <property type="term" value="C:membrane"/>
    <property type="evidence" value="ECO:0007669"/>
    <property type="project" value="UniProtKB-SubCell"/>
</dbReference>
<evidence type="ECO:0000256" key="6">
    <source>
        <dbReference type="SAM" id="Phobius"/>
    </source>
</evidence>
<dbReference type="GO" id="GO:0042908">
    <property type="term" value="P:xenobiotic transport"/>
    <property type="evidence" value="ECO:0007669"/>
    <property type="project" value="UniProtKB-ARBA"/>
</dbReference>
<evidence type="ECO:0000259" key="7">
    <source>
        <dbReference type="PROSITE" id="PS50850"/>
    </source>
</evidence>
<evidence type="ECO:0000256" key="5">
    <source>
        <dbReference type="SAM" id="MobiDB-lite"/>
    </source>
</evidence>
<feature type="transmembrane region" description="Helical" evidence="6">
    <location>
        <begin position="523"/>
        <end position="544"/>
    </location>
</feature>
<dbReference type="InterPro" id="IPR036259">
    <property type="entry name" value="MFS_trans_sf"/>
</dbReference>
<dbReference type="GO" id="GO:0140115">
    <property type="term" value="P:export across plasma membrane"/>
    <property type="evidence" value="ECO:0007669"/>
    <property type="project" value="UniProtKB-ARBA"/>
</dbReference>
<dbReference type="SUPFAM" id="SSF103473">
    <property type="entry name" value="MFS general substrate transporter"/>
    <property type="match status" value="1"/>
</dbReference>
<name>F0XH71_GROCL</name>
<comment type="subcellular location">
    <subcellularLocation>
        <location evidence="1">Membrane</location>
        <topology evidence="1">Multi-pass membrane protein</topology>
    </subcellularLocation>
</comment>
<keyword evidence="2 6" id="KW-0812">Transmembrane</keyword>
<dbReference type="HOGENOM" id="CLU_008455_11_4_1"/>